<dbReference type="GO" id="GO:0051793">
    <property type="term" value="P:medium-chain fatty acid catabolic process"/>
    <property type="evidence" value="ECO:0007669"/>
    <property type="project" value="TreeGrafter"/>
</dbReference>
<evidence type="ECO:0000256" key="3">
    <source>
        <dbReference type="SAM" id="SignalP"/>
    </source>
</evidence>
<evidence type="ECO:0000259" key="4">
    <source>
        <dbReference type="Pfam" id="PF00561"/>
    </source>
</evidence>
<dbReference type="EMBL" id="KV425969">
    <property type="protein sequence ID" value="KZV94660.1"/>
    <property type="molecule type" value="Genomic_DNA"/>
</dbReference>
<dbReference type="OrthoDB" id="5954035at2759"/>
<evidence type="ECO:0000313" key="5">
    <source>
        <dbReference type="EMBL" id="KZV94660.1"/>
    </source>
</evidence>
<dbReference type="Pfam" id="PF00561">
    <property type="entry name" value="Abhydrolase_1"/>
    <property type="match status" value="1"/>
</dbReference>
<dbReference type="GO" id="GO:0008126">
    <property type="term" value="F:acetylesterase activity"/>
    <property type="evidence" value="ECO:0007669"/>
    <property type="project" value="TreeGrafter"/>
</dbReference>
<protein>
    <submittedName>
        <fullName evidence="5">AB-hydrolase YheT</fullName>
    </submittedName>
</protein>
<dbReference type="PANTHER" id="PTHR10794:SF63">
    <property type="entry name" value="ALPHA_BETA HYDROLASE 1, ISOFORM A"/>
    <property type="match status" value="1"/>
</dbReference>
<dbReference type="SUPFAM" id="SSF53474">
    <property type="entry name" value="alpha/beta-Hydrolases"/>
    <property type="match status" value="1"/>
</dbReference>
<keyword evidence="3" id="KW-0732">Signal</keyword>
<organism evidence="5 6">
    <name type="scientific">Exidia glandulosa HHB12029</name>
    <dbReference type="NCBI Taxonomy" id="1314781"/>
    <lineage>
        <taxon>Eukaryota</taxon>
        <taxon>Fungi</taxon>
        <taxon>Dikarya</taxon>
        <taxon>Basidiomycota</taxon>
        <taxon>Agaricomycotina</taxon>
        <taxon>Agaricomycetes</taxon>
        <taxon>Auriculariales</taxon>
        <taxon>Exidiaceae</taxon>
        <taxon>Exidia</taxon>
    </lineage>
</organism>
<dbReference type="PANTHER" id="PTHR10794">
    <property type="entry name" value="ABHYDROLASE DOMAIN-CONTAINING PROTEIN"/>
    <property type="match status" value="1"/>
</dbReference>
<keyword evidence="6" id="KW-1185">Reference proteome</keyword>
<evidence type="ECO:0000313" key="6">
    <source>
        <dbReference type="Proteomes" id="UP000077266"/>
    </source>
</evidence>
<gene>
    <name evidence="5" type="ORF">EXIGLDRAFT_736544</name>
</gene>
<dbReference type="STRING" id="1314781.A0A165JCS3"/>
<sequence length="453" mass="49499">MGALISLLHVLFPPLAPARPELLFGDRAKPVVNGKMTLENFVKAHVPSLLEPYTPAWWCPTGHGQTIYCAIGDFTKHDEVRYERKMLRLVDGGTIGLDFTLGHAQMPEDTPVIVVKHGLTGGSYESYVRAVLARACGSIATGGLGYRGVVCNFRGCAGVPVTSAQFYSAGHTDDLRAAVSFIRHLYPKAKLLGIGFSLGANVMTRYLAEEGVQCRLAGATVLACPWDVVDNSKHLEGRFLHRHVYSKAMARNLVRLFRRHVASLASLPPSPHLDHITSLGVVSKVQDENWVKGKTLQNVDDIMVCNVGGSFAPHGPFPFPSAKEYYQWASSHHVLPTVRVPLLALSSSDDPIVHVVPKDCGNNPYVCIALTHGGGHLGWFEDDGTRWVVKPVLEWFKALAEMPSEPGKDEVEMKESEDGFWREVGREHIGWKVLKDGELVVADQGATGMVAGL</sequence>
<reference evidence="5 6" key="1">
    <citation type="journal article" date="2016" name="Mol. Biol. Evol.">
        <title>Comparative Genomics of Early-Diverging Mushroom-Forming Fungi Provides Insights into the Origins of Lignocellulose Decay Capabilities.</title>
        <authorList>
            <person name="Nagy L.G."/>
            <person name="Riley R."/>
            <person name="Tritt A."/>
            <person name="Adam C."/>
            <person name="Daum C."/>
            <person name="Floudas D."/>
            <person name="Sun H."/>
            <person name="Yadav J.S."/>
            <person name="Pangilinan J."/>
            <person name="Larsson K.H."/>
            <person name="Matsuura K."/>
            <person name="Barry K."/>
            <person name="Labutti K."/>
            <person name="Kuo R."/>
            <person name="Ohm R.A."/>
            <person name="Bhattacharya S.S."/>
            <person name="Shirouzu T."/>
            <person name="Yoshinaga Y."/>
            <person name="Martin F.M."/>
            <person name="Grigoriev I.V."/>
            <person name="Hibbett D.S."/>
        </authorList>
    </citation>
    <scope>NUCLEOTIDE SEQUENCE [LARGE SCALE GENOMIC DNA]</scope>
    <source>
        <strain evidence="5 6">HHB12029</strain>
    </source>
</reference>
<comment type="similarity">
    <text evidence="1">Belongs to the AB hydrolase superfamily. AB hydrolase 4 family.</text>
</comment>
<evidence type="ECO:0000256" key="2">
    <source>
        <dbReference type="PIRSR" id="PIRSR005211-1"/>
    </source>
</evidence>
<feature type="active site" description="Charge relay system" evidence="2">
    <location>
        <position position="197"/>
    </location>
</feature>
<feature type="signal peptide" evidence="3">
    <location>
        <begin position="1"/>
        <end position="18"/>
    </location>
</feature>
<dbReference type="AlphaFoldDB" id="A0A165JCS3"/>
<accession>A0A165JCS3</accession>
<feature type="chain" id="PRO_5007859939" evidence="3">
    <location>
        <begin position="19"/>
        <end position="453"/>
    </location>
</feature>
<dbReference type="Gene3D" id="3.40.50.1820">
    <property type="entry name" value="alpha/beta hydrolase"/>
    <property type="match status" value="1"/>
</dbReference>
<dbReference type="InParanoid" id="A0A165JCS3"/>
<dbReference type="InterPro" id="IPR029058">
    <property type="entry name" value="AB_hydrolase_fold"/>
</dbReference>
<dbReference type="GO" id="GO:0047372">
    <property type="term" value="F:monoacylglycerol lipase activity"/>
    <property type="evidence" value="ECO:0007669"/>
    <property type="project" value="TreeGrafter"/>
</dbReference>
<dbReference type="InterPro" id="IPR050960">
    <property type="entry name" value="AB_hydrolase_4_sf"/>
</dbReference>
<dbReference type="GO" id="GO:0051792">
    <property type="term" value="P:medium-chain fatty acid biosynthetic process"/>
    <property type="evidence" value="ECO:0007669"/>
    <property type="project" value="TreeGrafter"/>
</dbReference>
<dbReference type="InterPro" id="IPR000073">
    <property type="entry name" value="AB_hydrolase_1"/>
</dbReference>
<keyword evidence="5" id="KW-0378">Hydrolase</keyword>
<feature type="active site" description="Charge relay system" evidence="2">
    <location>
        <position position="350"/>
    </location>
</feature>
<evidence type="ECO:0000256" key="1">
    <source>
        <dbReference type="ARBA" id="ARBA00010884"/>
    </source>
</evidence>
<proteinExistence type="inferred from homology"/>
<feature type="domain" description="AB hydrolase-1" evidence="4">
    <location>
        <begin position="111"/>
        <end position="353"/>
    </location>
</feature>
<dbReference type="InterPro" id="IPR012020">
    <property type="entry name" value="ABHD4"/>
</dbReference>
<feature type="active site" description="Charge relay system" evidence="2">
    <location>
        <position position="376"/>
    </location>
</feature>
<dbReference type="Proteomes" id="UP000077266">
    <property type="component" value="Unassembled WGS sequence"/>
</dbReference>
<name>A0A165JCS3_EXIGL</name>
<dbReference type="PIRSF" id="PIRSF005211">
    <property type="entry name" value="Ab_hydro_YheT"/>
    <property type="match status" value="1"/>
</dbReference>